<evidence type="ECO:0000256" key="2">
    <source>
        <dbReference type="SAM" id="MobiDB-lite"/>
    </source>
</evidence>
<evidence type="ECO:0000259" key="3">
    <source>
        <dbReference type="PROSITE" id="PS50076"/>
    </source>
</evidence>
<dbReference type="SUPFAM" id="SSF46565">
    <property type="entry name" value="Chaperone J-domain"/>
    <property type="match status" value="1"/>
</dbReference>
<dbReference type="RefSeq" id="XP_022257478.1">
    <property type="nucleotide sequence ID" value="XM_022401770.1"/>
</dbReference>
<protein>
    <submittedName>
        <fullName evidence="5 6">DnaJ homolog subfamily B member 6-like</fullName>
    </submittedName>
</protein>
<dbReference type="InterPro" id="IPR043183">
    <property type="entry name" value="DNJB2/6-like"/>
</dbReference>
<dbReference type="CDD" id="cd06257">
    <property type="entry name" value="DnaJ"/>
    <property type="match status" value="1"/>
</dbReference>
<dbReference type="GeneID" id="106473309"/>
<accession>A0ABM1TNM2</accession>
<dbReference type="PANTHER" id="PTHR45168">
    <property type="entry name" value="DNAJ HOMOLOG SUBFAMILY B MEMBER 2"/>
    <property type="match status" value="1"/>
</dbReference>
<dbReference type="InterPro" id="IPR001623">
    <property type="entry name" value="DnaJ_domain"/>
</dbReference>
<dbReference type="InterPro" id="IPR018253">
    <property type="entry name" value="DnaJ_domain_CS"/>
</dbReference>
<dbReference type="InterPro" id="IPR036869">
    <property type="entry name" value="J_dom_sf"/>
</dbReference>
<dbReference type="PANTHER" id="PTHR45168:SF3">
    <property type="entry name" value="DNAJ HEAT SHOCK PROTEIN FAMILY (HSP40) MEMBER B2"/>
    <property type="match status" value="1"/>
</dbReference>
<feature type="compositionally biased region" description="Polar residues" evidence="2">
    <location>
        <begin position="182"/>
        <end position="192"/>
    </location>
</feature>
<sequence length="235" mass="26585">MADYYEALEIPRTATTEEIKKAYRKLALKWHPDKNPDRKEVADFMFKEISEAYEVLSDENKRRIYDKYGKEGLLGQQGHRTHHDINEMFEPDLNQFFGFVFRDPQDVFREFFENDPFADFFGRPSSQSRMGDSRAVNRREHGFFGVPGFGFGFSDLLNGGGLNQGFSSFSTSSFASGSSSGQPNVKKTTKSTRVVNGKRIETVKVTENGVETVTVSEDGVVKKITVDGVPQALEY</sequence>
<dbReference type="Proteomes" id="UP000694941">
    <property type="component" value="Unplaced"/>
</dbReference>
<dbReference type="Pfam" id="PF00226">
    <property type="entry name" value="DnaJ"/>
    <property type="match status" value="1"/>
</dbReference>
<dbReference type="SMART" id="SM00271">
    <property type="entry name" value="DnaJ"/>
    <property type="match status" value="1"/>
</dbReference>
<feature type="domain" description="J" evidence="3">
    <location>
        <begin position="3"/>
        <end position="69"/>
    </location>
</feature>
<dbReference type="Gene3D" id="1.10.287.110">
    <property type="entry name" value="DnaJ domain"/>
    <property type="match status" value="1"/>
</dbReference>
<dbReference type="PROSITE" id="PS50076">
    <property type="entry name" value="DNAJ_2"/>
    <property type="match status" value="1"/>
</dbReference>
<dbReference type="RefSeq" id="XP_013789445.1">
    <property type="nucleotide sequence ID" value="XM_013933991.2"/>
</dbReference>
<proteinExistence type="predicted"/>
<organism evidence="4 6">
    <name type="scientific">Limulus polyphemus</name>
    <name type="common">Atlantic horseshoe crab</name>
    <dbReference type="NCBI Taxonomy" id="6850"/>
    <lineage>
        <taxon>Eukaryota</taxon>
        <taxon>Metazoa</taxon>
        <taxon>Ecdysozoa</taxon>
        <taxon>Arthropoda</taxon>
        <taxon>Chelicerata</taxon>
        <taxon>Merostomata</taxon>
        <taxon>Xiphosura</taxon>
        <taxon>Limulidae</taxon>
        <taxon>Limulus</taxon>
    </lineage>
</organism>
<keyword evidence="4" id="KW-1185">Reference proteome</keyword>
<dbReference type="PROSITE" id="PS00636">
    <property type="entry name" value="DNAJ_1"/>
    <property type="match status" value="1"/>
</dbReference>
<name>A0ABM1TNM2_LIMPO</name>
<evidence type="ECO:0000313" key="6">
    <source>
        <dbReference type="RefSeq" id="XP_022257478.1"/>
    </source>
</evidence>
<dbReference type="PRINTS" id="PR00625">
    <property type="entry name" value="JDOMAIN"/>
</dbReference>
<keyword evidence="1" id="KW-0143">Chaperone</keyword>
<feature type="region of interest" description="Disordered" evidence="2">
    <location>
        <begin position="173"/>
        <end position="192"/>
    </location>
</feature>
<evidence type="ECO:0000313" key="5">
    <source>
        <dbReference type="RefSeq" id="XP_013789445.1"/>
    </source>
</evidence>
<evidence type="ECO:0000313" key="4">
    <source>
        <dbReference type="Proteomes" id="UP000694941"/>
    </source>
</evidence>
<reference evidence="5 6" key="1">
    <citation type="submission" date="2025-05" db="UniProtKB">
        <authorList>
            <consortium name="RefSeq"/>
        </authorList>
    </citation>
    <scope>IDENTIFICATION</scope>
    <source>
        <tissue evidence="5 6">Muscle</tissue>
    </source>
</reference>
<evidence type="ECO:0000256" key="1">
    <source>
        <dbReference type="ARBA" id="ARBA00023186"/>
    </source>
</evidence>
<gene>
    <name evidence="5 6" type="primary">LOC106473309</name>
</gene>